<dbReference type="Gene3D" id="3.90.660.10">
    <property type="match status" value="1"/>
</dbReference>
<dbReference type="InterPro" id="IPR036188">
    <property type="entry name" value="FAD/NAD-bd_sf"/>
</dbReference>
<keyword evidence="3" id="KW-1185">Reference proteome</keyword>
<dbReference type="Proteomes" id="UP001446871">
    <property type="component" value="Unassembled WGS sequence"/>
</dbReference>
<evidence type="ECO:0000313" key="3">
    <source>
        <dbReference type="Proteomes" id="UP001446871"/>
    </source>
</evidence>
<protein>
    <recommendedName>
        <fullName evidence="1">Amine oxidase domain-containing protein</fullName>
    </recommendedName>
</protein>
<dbReference type="Gene3D" id="3.50.50.60">
    <property type="entry name" value="FAD/NAD(P)-binding domain"/>
    <property type="match status" value="1"/>
</dbReference>
<proteinExistence type="predicted"/>
<name>A0ABR1WH03_9PEZI</name>
<feature type="domain" description="Amine oxidase" evidence="1">
    <location>
        <begin position="13"/>
        <end position="86"/>
    </location>
</feature>
<sequence length="142" mass="16121">MRFGCLGEDHGLGVEYEILEANDEDRLGGRLYTYYFEDKTDKEGKEMPEGGPHDYYDVGAMRYPEAGVMNGTFALFEELDMEFNDQDSKEQREKNPPVPGSLVPYHFVGNKESILYNGVRFVSDRKNVPSAEDFGISGLPFE</sequence>
<evidence type="ECO:0000259" key="1">
    <source>
        <dbReference type="Pfam" id="PF01593"/>
    </source>
</evidence>
<dbReference type="Pfam" id="PF01593">
    <property type="entry name" value="Amino_oxidase"/>
    <property type="match status" value="1"/>
</dbReference>
<dbReference type="InterPro" id="IPR002937">
    <property type="entry name" value="Amino_oxidase"/>
</dbReference>
<organism evidence="2 3">
    <name type="scientific">Apiospora saccharicola</name>
    <dbReference type="NCBI Taxonomy" id="335842"/>
    <lineage>
        <taxon>Eukaryota</taxon>
        <taxon>Fungi</taxon>
        <taxon>Dikarya</taxon>
        <taxon>Ascomycota</taxon>
        <taxon>Pezizomycotina</taxon>
        <taxon>Sordariomycetes</taxon>
        <taxon>Xylariomycetidae</taxon>
        <taxon>Amphisphaeriales</taxon>
        <taxon>Apiosporaceae</taxon>
        <taxon>Apiospora</taxon>
    </lineage>
</organism>
<gene>
    <name evidence="2" type="ORF">PG996_001576</name>
</gene>
<accession>A0ABR1WH03</accession>
<evidence type="ECO:0000313" key="2">
    <source>
        <dbReference type="EMBL" id="KAK8082795.1"/>
    </source>
</evidence>
<dbReference type="SUPFAM" id="SSF51905">
    <property type="entry name" value="FAD/NAD(P)-binding domain"/>
    <property type="match status" value="1"/>
</dbReference>
<reference evidence="2 3" key="1">
    <citation type="submission" date="2023-01" db="EMBL/GenBank/DDBJ databases">
        <title>Analysis of 21 Apiospora genomes using comparative genomics revels a genus with tremendous synthesis potential of carbohydrate active enzymes and secondary metabolites.</title>
        <authorList>
            <person name="Sorensen T."/>
        </authorList>
    </citation>
    <scope>NUCLEOTIDE SEQUENCE [LARGE SCALE GENOMIC DNA]</scope>
    <source>
        <strain evidence="2 3">CBS 83171</strain>
    </source>
</reference>
<dbReference type="EMBL" id="JAQQWM010000001">
    <property type="protein sequence ID" value="KAK8082795.1"/>
    <property type="molecule type" value="Genomic_DNA"/>
</dbReference>
<comment type="caution">
    <text evidence="2">The sequence shown here is derived from an EMBL/GenBank/DDBJ whole genome shotgun (WGS) entry which is preliminary data.</text>
</comment>